<feature type="region of interest" description="Disordered" evidence="3">
    <location>
        <begin position="68"/>
        <end position="101"/>
    </location>
</feature>
<dbReference type="GeneID" id="67011277"/>
<dbReference type="InterPro" id="IPR008928">
    <property type="entry name" value="6-hairpin_glycosidase_sf"/>
</dbReference>
<evidence type="ECO:0008006" key="6">
    <source>
        <dbReference type="Google" id="ProtNLM"/>
    </source>
</evidence>
<feature type="compositionally biased region" description="Low complexity" evidence="3">
    <location>
        <begin position="77"/>
        <end position="98"/>
    </location>
</feature>
<dbReference type="AlphaFoldDB" id="A0A8J2N4T6"/>
<organism evidence="4 5">
    <name type="scientific">Alternaria atra</name>
    <dbReference type="NCBI Taxonomy" id="119953"/>
    <lineage>
        <taxon>Eukaryota</taxon>
        <taxon>Fungi</taxon>
        <taxon>Dikarya</taxon>
        <taxon>Ascomycota</taxon>
        <taxon>Pezizomycotina</taxon>
        <taxon>Dothideomycetes</taxon>
        <taxon>Pleosporomycetidae</taxon>
        <taxon>Pleosporales</taxon>
        <taxon>Pleosporineae</taxon>
        <taxon>Pleosporaceae</taxon>
        <taxon>Alternaria</taxon>
        <taxon>Alternaria sect. Ulocladioides</taxon>
    </lineage>
</organism>
<keyword evidence="5" id="KW-1185">Reference proteome</keyword>
<dbReference type="Proteomes" id="UP000676310">
    <property type="component" value="Unassembled WGS sequence"/>
</dbReference>
<evidence type="ECO:0000313" key="4">
    <source>
        <dbReference type="EMBL" id="CAG5184718.1"/>
    </source>
</evidence>
<keyword evidence="1" id="KW-0378">Hydrolase</keyword>
<feature type="compositionally biased region" description="Basic and acidic residues" evidence="3">
    <location>
        <begin position="32"/>
        <end position="45"/>
    </location>
</feature>
<comment type="similarity">
    <text evidence="2">Belongs to the glycosyl hydrolase 88 family.</text>
</comment>
<gene>
    <name evidence="4" type="ORF">ALTATR162_LOCUS11048</name>
</gene>
<dbReference type="RefSeq" id="XP_043174624.1">
    <property type="nucleotide sequence ID" value="XM_043318689.1"/>
</dbReference>
<evidence type="ECO:0000256" key="3">
    <source>
        <dbReference type="SAM" id="MobiDB-lite"/>
    </source>
</evidence>
<reference evidence="4" key="1">
    <citation type="submission" date="2021-05" db="EMBL/GenBank/DDBJ databases">
        <authorList>
            <person name="Stam R."/>
        </authorList>
    </citation>
    <scope>NUCLEOTIDE SEQUENCE</scope>
    <source>
        <strain evidence="4">CS162</strain>
    </source>
</reference>
<dbReference type="PANTHER" id="PTHR36845:SF1">
    <property type="entry name" value="HYDROLASE, PUTATIVE (AFU_ORTHOLOGUE AFUA_7G05090)-RELATED"/>
    <property type="match status" value="1"/>
</dbReference>
<feature type="region of interest" description="Disordered" evidence="3">
    <location>
        <begin position="1"/>
        <end position="45"/>
    </location>
</feature>
<protein>
    <recommendedName>
        <fullName evidence="6">Unsaturated glucuronyl hydrolase</fullName>
    </recommendedName>
</protein>
<evidence type="ECO:0000313" key="5">
    <source>
        <dbReference type="Proteomes" id="UP000676310"/>
    </source>
</evidence>
<evidence type="ECO:0000256" key="1">
    <source>
        <dbReference type="ARBA" id="ARBA00022801"/>
    </source>
</evidence>
<evidence type="ECO:0000256" key="2">
    <source>
        <dbReference type="ARBA" id="ARBA00038358"/>
    </source>
</evidence>
<proteinExistence type="inferred from homology"/>
<comment type="caution">
    <text evidence="4">The sequence shown here is derived from an EMBL/GenBank/DDBJ whole genome shotgun (WGS) entry which is preliminary data.</text>
</comment>
<dbReference type="InterPro" id="IPR012341">
    <property type="entry name" value="6hp_glycosidase-like_sf"/>
</dbReference>
<dbReference type="PANTHER" id="PTHR36845">
    <property type="entry name" value="HYDROLASE, PUTATIVE (AFU_ORTHOLOGUE AFUA_7G05090)-RELATED"/>
    <property type="match status" value="1"/>
</dbReference>
<dbReference type="Gene3D" id="1.50.10.10">
    <property type="match status" value="1"/>
</dbReference>
<dbReference type="OrthoDB" id="2317065at2759"/>
<dbReference type="GO" id="GO:0000272">
    <property type="term" value="P:polysaccharide catabolic process"/>
    <property type="evidence" value="ECO:0007669"/>
    <property type="project" value="TreeGrafter"/>
</dbReference>
<name>A0A8J2N4T6_9PLEO</name>
<dbReference type="InterPro" id="IPR052369">
    <property type="entry name" value="UG_Glycosaminoglycan_Hydrolase"/>
</dbReference>
<dbReference type="SUPFAM" id="SSF48208">
    <property type="entry name" value="Six-hairpin glycosidases"/>
    <property type="match status" value="1"/>
</dbReference>
<sequence>MDRLTEDLNGTQDVSSPEPPWSARTTPAGRSKSKEESLLTKQVEEEIRGNIPEKISLALTRDIVPAASVQSSGSSVEGNTSEPGTTTPSSSAPPSESGNLDYATDHFASSIAIADLVAELFTENIMAKVFRTAQAALTSLPVAFPEIVPQQSGHDGSYSLREADFWTCGFFPGTMYSMLERLIRYPHHMHLSSSIDLERLRSQLTILCRTWAEPIRGMDERIDTHDIGFIVMPALRADWELFGNQCSLDSITRAARSLATRYVPTAGAIRSWDLLKKKDIEILDQGDNMIVIIDSVCNLELLYYAAYHAQDARLANIATAHAITLLRSHLRPEPVLSLSKDAYRGQWYSSCHVANIDPKTGNLKQRLTAQGYEHDSTWSRGQAWGILGYAETYMWTRDHRFLQAACGLAEYFIYRLETAPTCVYHARYVPLWDFDAPVEDENAPLRDSSAGTIAANGMLLLSQALAGIGVTSLSLRFQNTALRIVQDTLKFALAPERARLVTGSYHHISAEETVAGYRFDGMLKFGTANNNTNARNRYANHGLVYGDYYLVEFGNRLARMGLV</sequence>
<dbReference type="EMBL" id="CAJRGZ010000030">
    <property type="protein sequence ID" value="CAG5184718.1"/>
    <property type="molecule type" value="Genomic_DNA"/>
</dbReference>
<dbReference type="GO" id="GO:0052757">
    <property type="term" value="F:chondroitin hydrolase activity"/>
    <property type="evidence" value="ECO:0007669"/>
    <property type="project" value="TreeGrafter"/>
</dbReference>
<accession>A0A8J2N4T6</accession>